<dbReference type="RefSeq" id="WP_115131003.1">
    <property type="nucleotide sequence ID" value="NZ_CP022601.1"/>
</dbReference>
<dbReference type="Proteomes" id="UP000255411">
    <property type="component" value="Chromosome"/>
</dbReference>
<feature type="region of interest" description="Disordered" evidence="1">
    <location>
        <begin position="36"/>
        <end position="58"/>
    </location>
</feature>
<feature type="compositionally biased region" description="Basic and acidic residues" evidence="1">
    <location>
        <begin position="36"/>
        <end position="48"/>
    </location>
</feature>
<dbReference type="EMBL" id="CP022601">
    <property type="protein sequence ID" value="AXJ14079.1"/>
    <property type="molecule type" value="Genomic_DNA"/>
</dbReference>
<gene>
    <name evidence="2" type="ORF">Sp14A_21970</name>
</gene>
<proteinExistence type="predicted"/>
<evidence type="ECO:0000313" key="3">
    <source>
        <dbReference type="Proteomes" id="UP000255411"/>
    </source>
</evidence>
<evidence type="ECO:0000256" key="1">
    <source>
        <dbReference type="SAM" id="MobiDB-lite"/>
    </source>
</evidence>
<accession>A0A345VMX7</accession>
<sequence length="200" mass="22613">MSRKMMILALLAILIGLGLLTNCVRQKNEEVVKKSVKEERRISKKPSESIEEGNDNKLGVVEQSKKTLEKSDSPVSETEYDQTKGDVEKAIAYINSVEIEDFGKLEGSYDNRLSLTSLEMLNELSSMLMTGYQYDNDSLEVFISHADNVYQIVFTVSKSETDRLSFVGNYVPATHQIELTSMKGTPTRSTVKMEERTFFD</sequence>
<dbReference type="AlphaFoldDB" id="A0A345VMX7"/>
<name>A0A345VMX7_9STRE</name>
<protein>
    <submittedName>
        <fullName evidence="2">Uncharacterized protein</fullName>
    </submittedName>
</protein>
<evidence type="ECO:0000313" key="2">
    <source>
        <dbReference type="EMBL" id="AXJ14079.1"/>
    </source>
</evidence>
<organism evidence="2 3">
    <name type="scientific">Streptococcus pluranimalium</name>
    <dbReference type="NCBI Taxonomy" id="82348"/>
    <lineage>
        <taxon>Bacteria</taxon>
        <taxon>Bacillati</taxon>
        <taxon>Bacillota</taxon>
        <taxon>Bacilli</taxon>
        <taxon>Lactobacillales</taxon>
        <taxon>Streptococcaceae</taxon>
        <taxon>Streptococcus</taxon>
    </lineage>
</organism>
<reference evidence="2 3" key="1">
    <citation type="submission" date="2017-07" db="EMBL/GenBank/DDBJ databases">
        <title>Streptococcus pluranimalium as cause of bovine abortion.</title>
        <authorList>
            <person name="Rodriguez Campos S."/>
            <person name="Gobeli Brawand S."/>
            <person name="Brodard I."/>
            <person name="Rychener L."/>
            <person name="Perreten V."/>
        </authorList>
    </citation>
    <scope>NUCLEOTIDE SEQUENCE [LARGE SCALE GENOMIC DNA]</scope>
    <source>
        <strain evidence="2 3">14A0014</strain>
    </source>
</reference>